<dbReference type="eggNOG" id="COG0610">
    <property type="taxonomic scope" value="Bacteria"/>
</dbReference>
<feature type="domain" description="Type I restriction enzyme R protein C-terminal" evidence="3">
    <location>
        <begin position="76"/>
        <end position="343"/>
    </location>
</feature>
<dbReference type="InterPro" id="IPR055180">
    <property type="entry name" value="HsdR_RecA-like_helicase_dom_2"/>
</dbReference>
<dbReference type="KEGG" id="mpj:MPNE_0401"/>
<dbReference type="Gene3D" id="3.40.50.300">
    <property type="entry name" value="P-loop containing nucleotide triphosphate hydrolases"/>
    <property type="match status" value="1"/>
</dbReference>
<protein>
    <submittedName>
        <fullName evidence="5">Uncharacterized protein</fullName>
    </submittedName>
</protein>
<evidence type="ECO:0000256" key="1">
    <source>
        <dbReference type="ARBA" id="ARBA00022747"/>
    </source>
</evidence>
<dbReference type="InterPro" id="IPR051268">
    <property type="entry name" value="Type-I_R_enzyme_R_subunit"/>
</dbReference>
<gene>
    <name evidence="5" type="ordered locus">MPNE_0401</name>
</gene>
<sequence length="376" mass="45115">MFLTGFDAPTLNTLWVDKNLSEHTLIQAFSRTNRCFGETKKFGNIFSFRDIRENFDQALKMYADKRGLKDIRSNMVMREFEEVFEKFKDWTEKIKQKYPNPDEILNLEKEEKWDFSDLFGEFLGDYRTVKSYHEFDKDNPYLPSDEFNKYFAAFSQIQEEIRKEKAEKKALEVQEEDLSNEVRKEPQIFSWEYGEGIQANLDYIFHLIKDLYNCDNEQDRQKVLDKIKTAIRTNPEIQVNEDILNEFIEDLGKSFEKEKLEEVWKTEGKLRECLKDFCKKKEESNKKKIINDFLVKGVFLVEWVADKQLNTAKKKGEYSPSWSDTEKLIWKEKSTNLPTMTEKDEDGNFKWRKLITDISEAFKNHFERFIRFVEIR</sequence>
<proteinExistence type="predicted"/>
<dbReference type="GO" id="GO:0009307">
    <property type="term" value="P:DNA restriction-modification system"/>
    <property type="evidence" value="ECO:0007669"/>
    <property type="project" value="UniProtKB-KW"/>
</dbReference>
<feature type="domain" description="Restriction endonuclease type I HsdR second RecA-like helicase" evidence="4">
    <location>
        <begin position="1"/>
        <end position="50"/>
    </location>
</feature>
<dbReference type="PANTHER" id="PTHR30195">
    <property type="entry name" value="TYPE I SITE-SPECIFIC DEOXYRIBONUCLEASE PROTEIN SUBUNIT M AND R"/>
    <property type="match status" value="1"/>
</dbReference>
<name>A0A0H3DM53_MYCPB</name>
<evidence type="ECO:0000256" key="2">
    <source>
        <dbReference type="SAM" id="Coils"/>
    </source>
</evidence>
<reference evidence="5 6" key="1">
    <citation type="journal article" date="2010" name="Appl. Environ. Microbiol.">
        <title>Targeted chromosomal knockouts in Mycoplasma pneumoniae.</title>
        <authorList>
            <person name="Krishnakumar R."/>
            <person name="Assad-Garcia N."/>
            <person name="Benders G.A."/>
            <person name="Phan Q."/>
            <person name="Montague M.G."/>
            <person name="Glass J.I."/>
        </authorList>
    </citation>
    <scope>NUCLEOTIDE SEQUENCE [LARGE SCALE GENOMIC DNA]</scope>
    <source>
        <strain evidence="6">ATCC 15531 / DSM 22911 / NBRC 14401 / NCTC 10119 / FH</strain>
    </source>
</reference>
<dbReference type="PaxDb" id="722438-MPNE_0401"/>
<dbReference type="Gene3D" id="1.20.58.910">
    <property type="match status" value="1"/>
</dbReference>
<dbReference type="CDD" id="cd18800">
    <property type="entry name" value="SF2_C_EcoR124I-like"/>
    <property type="match status" value="1"/>
</dbReference>
<dbReference type="InterPro" id="IPR022625">
    <property type="entry name" value="TypeI_RM_Rsu_C"/>
</dbReference>
<dbReference type="InterPro" id="IPR027417">
    <property type="entry name" value="P-loop_NTPase"/>
</dbReference>
<accession>A0A0H3DM53</accession>
<dbReference type="AlphaFoldDB" id="A0A0H3DM53"/>
<dbReference type="Pfam" id="PF22679">
    <property type="entry name" value="T1R_D3-like"/>
    <property type="match status" value="1"/>
</dbReference>
<feature type="coiled-coil region" evidence="2">
    <location>
        <begin position="154"/>
        <end position="181"/>
    </location>
</feature>
<dbReference type="Proteomes" id="UP000007756">
    <property type="component" value="Chromosome"/>
</dbReference>
<evidence type="ECO:0000313" key="5">
    <source>
        <dbReference type="EMBL" id="ADK86816.1"/>
    </source>
</evidence>
<dbReference type="EMBL" id="CP002077">
    <property type="protein sequence ID" value="ADK86816.1"/>
    <property type="molecule type" value="Genomic_DNA"/>
</dbReference>
<dbReference type="HOGENOM" id="CLU_735331_0_0_14"/>
<evidence type="ECO:0000313" key="6">
    <source>
        <dbReference type="Proteomes" id="UP000007756"/>
    </source>
</evidence>
<dbReference type="PANTHER" id="PTHR30195:SF16">
    <property type="entry name" value="TYPE I RESTRICTION ENZYME ENDONUCLEASE SUBUNIT"/>
    <property type="match status" value="1"/>
</dbReference>
<evidence type="ECO:0000259" key="3">
    <source>
        <dbReference type="Pfam" id="PF12008"/>
    </source>
</evidence>
<dbReference type="STRING" id="722438.F539_01940"/>
<dbReference type="Pfam" id="PF12008">
    <property type="entry name" value="EcoR124_C"/>
    <property type="match status" value="1"/>
</dbReference>
<keyword evidence="1" id="KW-0680">Restriction system</keyword>
<dbReference type="PATRIC" id="fig|722438.3.peg.386"/>
<keyword evidence="2" id="KW-0175">Coiled coil</keyword>
<evidence type="ECO:0000259" key="4">
    <source>
        <dbReference type="Pfam" id="PF22679"/>
    </source>
</evidence>
<organism evidence="5 6">
    <name type="scientific">Mycoplasmoides pneumoniae (strain ATCC 15531 / DSM 23978 / CIP 103766 / NBRC 14401 / NCTC 10119 / FH)</name>
    <name type="common">Mycoplasma pneumoniae</name>
    <dbReference type="NCBI Taxonomy" id="722438"/>
    <lineage>
        <taxon>Bacteria</taxon>
        <taxon>Bacillati</taxon>
        <taxon>Mycoplasmatota</taxon>
        <taxon>Mycoplasmoidales</taxon>
        <taxon>Mycoplasmoidaceae</taxon>
        <taxon>Mycoplasmoides</taxon>
    </lineage>
</organism>